<dbReference type="EMBL" id="ML976130">
    <property type="protein sequence ID" value="KAF1937649.1"/>
    <property type="molecule type" value="Genomic_DNA"/>
</dbReference>
<dbReference type="OrthoDB" id="3789648at2759"/>
<feature type="compositionally biased region" description="Polar residues" evidence="1">
    <location>
        <begin position="140"/>
        <end position="152"/>
    </location>
</feature>
<protein>
    <submittedName>
        <fullName evidence="2">Uncharacterized protein</fullName>
    </submittedName>
</protein>
<name>A0A6A5SDT2_9PLEO</name>
<dbReference type="Proteomes" id="UP000800038">
    <property type="component" value="Unassembled WGS sequence"/>
</dbReference>
<gene>
    <name evidence="2" type="ORF">EJ02DRAFT_437711</name>
</gene>
<feature type="compositionally biased region" description="Acidic residues" evidence="1">
    <location>
        <begin position="164"/>
        <end position="173"/>
    </location>
</feature>
<reference evidence="2" key="1">
    <citation type="journal article" date="2020" name="Stud. Mycol.">
        <title>101 Dothideomycetes genomes: a test case for predicting lifestyles and emergence of pathogens.</title>
        <authorList>
            <person name="Haridas S."/>
            <person name="Albert R."/>
            <person name="Binder M."/>
            <person name="Bloem J."/>
            <person name="Labutti K."/>
            <person name="Salamov A."/>
            <person name="Andreopoulos B."/>
            <person name="Baker S."/>
            <person name="Barry K."/>
            <person name="Bills G."/>
            <person name="Bluhm B."/>
            <person name="Cannon C."/>
            <person name="Castanera R."/>
            <person name="Culley D."/>
            <person name="Daum C."/>
            <person name="Ezra D."/>
            <person name="Gonzalez J."/>
            <person name="Henrissat B."/>
            <person name="Kuo A."/>
            <person name="Liang C."/>
            <person name="Lipzen A."/>
            <person name="Lutzoni F."/>
            <person name="Magnuson J."/>
            <person name="Mondo S."/>
            <person name="Nolan M."/>
            <person name="Ohm R."/>
            <person name="Pangilinan J."/>
            <person name="Park H.-J."/>
            <person name="Ramirez L."/>
            <person name="Alfaro M."/>
            <person name="Sun H."/>
            <person name="Tritt A."/>
            <person name="Yoshinaga Y."/>
            <person name="Zwiers L.-H."/>
            <person name="Turgeon B."/>
            <person name="Goodwin S."/>
            <person name="Spatafora J."/>
            <person name="Crous P."/>
            <person name="Grigoriev I."/>
        </authorList>
    </citation>
    <scope>NUCLEOTIDE SEQUENCE</scope>
    <source>
        <strain evidence="2">CBS 161.51</strain>
    </source>
</reference>
<sequence length="564" mass="62772">MAFSRTYSRRLTLVTIADITLPSVFVSLAPVRTQKRKPVSENYYEDCVVELTDADELAAAQCQDIAIVKAATYSEYTELLFNADNSDAPAKDLTRVESPLPSADTSDLKLQPTLAVHNPRDPVSQMLDFTLLPVNDQVQKTASSYTPRQARSLTRPPPQTQDPSEQDAEDQCQDEAPPTWRLEHDPVLRHVMRNVFLPGFDDLTNVVARSVFIQYENLSYNVYQATGSTLGIIDISDDDDEITPRPGAFFDKVRRKMANFTALEQLFYPSTAPGGTSRPGAFFGNASRKMVNFTTLDQLLHSPVDSLVSPHAVSEVDIDDNVSDMSDDEFEDSSTAQTSELTYFNADAQQIIAYTAFNQLSQVGKDKILPHIHQDYDNGDLDSDIEITETFDQYSEENAIVSPLQVDPALANFEFGFDRFPPSRVMSEPALPQPAPRHPSTLHSKDSLEFTGQPEHVIPLPIRRTDFLDDEDGEYDCSPPVTPARSSFDGMFSNAIWHIMPDISLTDPTLVSAAHFPDPASLGVLEVEINGLLAFMFDCNNNRRSDELPGVSHDRLLGVGRNRR</sequence>
<evidence type="ECO:0000313" key="3">
    <source>
        <dbReference type="Proteomes" id="UP000800038"/>
    </source>
</evidence>
<proteinExistence type="predicted"/>
<feature type="region of interest" description="Disordered" evidence="1">
    <location>
        <begin position="140"/>
        <end position="179"/>
    </location>
</feature>
<organism evidence="2 3">
    <name type="scientific">Clathrospora elynae</name>
    <dbReference type="NCBI Taxonomy" id="706981"/>
    <lineage>
        <taxon>Eukaryota</taxon>
        <taxon>Fungi</taxon>
        <taxon>Dikarya</taxon>
        <taxon>Ascomycota</taxon>
        <taxon>Pezizomycotina</taxon>
        <taxon>Dothideomycetes</taxon>
        <taxon>Pleosporomycetidae</taxon>
        <taxon>Pleosporales</taxon>
        <taxon>Diademaceae</taxon>
        <taxon>Clathrospora</taxon>
    </lineage>
</organism>
<evidence type="ECO:0000256" key="1">
    <source>
        <dbReference type="SAM" id="MobiDB-lite"/>
    </source>
</evidence>
<dbReference type="AlphaFoldDB" id="A0A6A5SDT2"/>
<evidence type="ECO:0000313" key="2">
    <source>
        <dbReference type="EMBL" id="KAF1937649.1"/>
    </source>
</evidence>
<keyword evidence="3" id="KW-1185">Reference proteome</keyword>
<accession>A0A6A5SDT2</accession>